<dbReference type="AlphaFoldDB" id="A0AAD9JAE4"/>
<dbReference type="Pfam" id="PF00001">
    <property type="entry name" value="7tm_1"/>
    <property type="match status" value="1"/>
</dbReference>
<dbReference type="GO" id="GO:0004930">
    <property type="term" value="F:G protein-coupled receptor activity"/>
    <property type="evidence" value="ECO:0007669"/>
    <property type="project" value="InterPro"/>
</dbReference>
<feature type="transmembrane region" description="Helical" evidence="6">
    <location>
        <begin position="12"/>
        <end position="30"/>
    </location>
</feature>
<keyword evidence="3 6" id="KW-0812">Transmembrane</keyword>
<proteinExistence type="predicted"/>
<evidence type="ECO:0000259" key="7">
    <source>
        <dbReference type="PROSITE" id="PS50262"/>
    </source>
</evidence>
<name>A0AAD9JAE4_9ANNE</name>
<comment type="subcellular location">
    <subcellularLocation>
        <location evidence="1">Cell membrane</location>
        <topology evidence="1">Multi-pass membrane protein</topology>
    </subcellularLocation>
</comment>
<feature type="transmembrane region" description="Helical" evidence="6">
    <location>
        <begin position="164"/>
        <end position="190"/>
    </location>
</feature>
<reference evidence="8" key="1">
    <citation type="journal article" date="2023" name="Mol. Biol. Evol.">
        <title>Third-Generation Sequencing Reveals the Adaptive Role of the Epigenome in Three Deep-Sea Polychaetes.</title>
        <authorList>
            <person name="Perez M."/>
            <person name="Aroh O."/>
            <person name="Sun Y."/>
            <person name="Lan Y."/>
            <person name="Juniper S.K."/>
            <person name="Young C.R."/>
            <person name="Angers B."/>
            <person name="Qian P.Y."/>
        </authorList>
    </citation>
    <scope>NUCLEOTIDE SEQUENCE</scope>
    <source>
        <strain evidence="8">P08H-3</strain>
    </source>
</reference>
<dbReference type="PROSITE" id="PS50262">
    <property type="entry name" value="G_PROTEIN_RECEP_F1_2"/>
    <property type="match status" value="1"/>
</dbReference>
<evidence type="ECO:0000256" key="2">
    <source>
        <dbReference type="ARBA" id="ARBA00022475"/>
    </source>
</evidence>
<comment type="caution">
    <text evidence="8">The sequence shown here is derived from an EMBL/GenBank/DDBJ whole genome shotgun (WGS) entry which is preliminary data.</text>
</comment>
<dbReference type="InterPro" id="IPR017452">
    <property type="entry name" value="GPCR_Rhodpsn_7TM"/>
</dbReference>
<organism evidence="8 9">
    <name type="scientific">Paralvinella palmiformis</name>
    <dbReference type="NCBI Taxonomy" id="53620"/>
    <lineage>
        <taxon>Eukaryota</taxon>
        <taxon>Metazoa</taxon>
        <taxon>Spiralia</taxon>
        <taxon>Lophotrochozoa</taxon>
        <taxon>Annelida</taxon>
        <taxon>Polychaeta</taxon>
        <taxon>Sedentaria</taxon>
        <taxon>Canalipalpata</taxon>
        <taxon>Terebellida</taxon>
        <taxon>Terebelliformia</taxon>
        <taxon>Alvinellidae</taxon>
        <taxon>Paralvinella</taxon>
    </lineage>
</organism>
<feature type="transmembrane region" description="Helical" evidence="6">
    <location>
        <begin position="249"/>
        <end position="277"/>
    </location>
</feature>
<feature type="transmembrane region" description="Helical" evidence="6">
    <location>
        <begin position="114"/>
        <end position="133"/>
    </location>
</feature>
<dbReference type="PRINTS" id="PR00237">
    <property type="entry name" value="GPCRRHODOPSN"/>
</dbReference>
<dbReference type="CDD" id="cd00637">
    <property type="entry name" value="7tm_classA_rhodopsin-like"/>
    <property type="match status" value="1"/>
</dbReference>
<gene>
    <name evidence="8" type="ORF">LSH36_463g06029</name>
</gene>
<sequence>MDIKVRPDDVLYIFLLTSSVLATVTISVALRHMKRVKRTTKVFLANLAVSILLQGVTFLLNTILRTSNAFDEVTCLVWVMLFVTPSAHYLTGILFVYLDLYLSLKWMSIGRPIISARVALAMSSSSLLVWSAICSSGFGMRDADYVYDDEVGCDFLCGVVLKHYVLLLILSFCLLFGVIVVLHVLTYRLITKPHQQLIRVRKVDADVDVNSVDDRRQQPTSILATTADVQTSGRWLQVTKSRWIKRNSVVLKTITLIVVVLTVTWCPLIVLSLVILYCESYRQAFYTETIFITYILVAIQYHSNGIIYLVKIKELQMVCKRIWCRCHSSKRRVEPIERDIASIS</sequence>
<keyword evidence="5 6" id="KW-0472">Membrane</keyword>
<accession>A0AAD9JAE4</accession>
<keyword evidence="9" id="KW-1185">Reference proteome</keyword>
<feature type="domain" description="G-protein coupled receptors family 1 profile" evidence="7">
    <location>
        <begin position="22"/>
        <end position="308"/>
    </location>
</feature>
<evidence type="ECO:0000313" key="8">
    <source>
        <dbReference type="EMBL" id="KAK2149204.1"/>
    </source>
</evidence>
<protein>
    <recommendedName>
        <fullName evidence="7">G-protein coupled receptors family 1 profile domain-containing protein</fullName>
    </recommendedName>
</protein>
<feature type="transmembrane region" description="Helical" evidence="6">
    <location>
        <begin position="289"/>
        <end position="310"/>
    </location>
</feature>
<feature type="transmembrane region" description="Helical" evidence="6">
    <location>
        <begin position="76"/>
        <end position="102"/>
    </location>
</feature>
<dbReference type="Gene3D" id="1.20.1070.10">
    <property type="entry name" value="Rhodopsin 7-helix transmembrane proteins"/>
    <property type="match status" value="1"/>
</dbReference>
<evidence type="ECO:0000256" key="1">
    <source>
        <dbReference type="ARBA" id="ARBA00004651"/>
    </source>
</evidence>
<dbReference type="SUPFAM" id="SSF81321">
    <property type="entry name" value="Family A G protein-coupled receptor-like"/>
    <property type="match status" value="1"/>
</dbReference>
<evidence type="ECO:0000256" key="3">
    <source>
        <dbReference type="ARBA" id="ARBA00022692"/>
    </source>
</evidence>
<evidence type="ECO:0000256" key="4">
    <source>
        <dbReference type="ARBA" id="ARBA00022989"/>
    </source>
</evidence>
<keyword evidence="2" id="KW-1003">Cell membrane</keyword>
<evidence type="ECO:0000256" key="6">
    <source>
        <dbReference type="SAM" id="Phobius"/>
    </source>
</evidence>
<dbReference type="GO" id="GO:0005886">
    <property type="term" value="C:plasma membrane"/>
    <property type="evidence" value="ECO:0007669"/>
    <property type="project" value="UniProtKB-SubCell"/>
</dbReference>
<keyword evidence="4 6" id="KW-1133">Transmembrane helix</keyword>
<evidence type="ECO:0000313" key="9">
    <source>
        <dbReference type="Proteomes" id="UP001208570"/>
    </source>
</evidence>
<dbReference type="PANTHER" id="PTHR22750">
    <property type="entry name" value="G-PROTEIN COUPLED RECEPTOR"/>
    <property type="match status" value="1"/>
</dbReference>
<evidence type="ECO:0000256" key="5">
    <source>
        <dbReference type="ARBA" id="ARBA00023136"/>
    </source>
</evidence>
<dbReference type="InterPro" id="IPR000276">
    <property type="entry name" value="GPCR_Rhodpsn"/>
</dbReference>
<feature type="transmembrane region" description="Helical" evidence="6">
    <location>
        <begin position="42"/>
        <end position="64"/>
    </location>
</feature>
<dbReference type="EMBL" id="JAODUP010000463">
    <property type="protein sequence ID" value="KAK2149204.1"/>
    <property type="molecule type" value="Genomic_DNA"/>
</dbReference>
<dbReference type="Proteomes" id="UP001208570">
    <property type="component" value="Unassembled WGS sequence"/>
</dbReference>